<dbReference type="Gene3D" id="3.30.300.30">
    <property type="match status" value="1"/>
</dbReference>
<dbReference type="InterPro" id="IPR025110">
    <property type="entry name" value="AMP-bd_C"/>
</dbReference>
<evidence type="ECO:0000259" key="1">
    <source>
        <dbReference type="Pfam" id="PF13193"/>
    </source>
</evidence>
<dbReference type="Gene3D" id="3.40.50.980">
    <property type="match status" value="1"/>
</dbReference>
<dbReference type="AlphaFoldDB" id="A0A9J6BHN4"/>
<dbReference type="PANTHER" id="PTHR24096:SF353">
    <property type="entry name" value="GH16244P-RELATED"/>
    <property type="match status" value="1"/>
</dbReference>
<dbReference type="OrthoDB" id="10253869at2759"/>
<dbReference type="Gene3D" id="3.40.50.12780">
    <property type="entry name" value="N-terminal domain of ligase-like"/>
    <property type="match status" value="1"/>
</dbReference>
<keyword evidence="3" id="KW-1185">Reference proteome</keyword>
<dbReference type="InterPro" id="IPR042099">
    <property type="entry name" value="ANL_N_sf"/>
</dbReference>
<dbReference type="SUPFAM" id="SSF56801">
    <property type="entry name" value="Acetyl-CoA synthetase-like"/>
    <property type="match status" value="1"/>
</dbReference>
<dbReference type="PANTHER" id="PTHR24096">
    <property type="entry name" value="LONG-CHAIN-FATTY-ACID--COA LIGASE"/>
    <property type="match status" value="1"/>
</dbReference>
<dbReference type="Proteomes" id="UP001107558">
    <property type="component" value="Chromosome 4"/>
</dbReference>
<dbReference type="GO" id="GO:0046949">
    <property type="term" value="P:fatty-acyl-CoA biosynthetic process"/>
    <property type="evidence" value="ECO:0007669"/>
    <property type="project" value="TreeGrafter"/>
</dbReference>
<accession>A0A9J6BHN4</accession>
<sequence>MLIICDEIVQNAVNLLKSDIKIITVMEDVENYDSVTKILNREAEKDFKYPEIDPNSIAVILVSSGTTEHLKIVDDDGNALDNFQQGEICVKHEVPFAGYIDEPERTKESYDGGWFKTGDIGCFDDEDFLFIIDRKKEIIKYQGIKTAPSELEAIIYEIDGVVSSCVVGIYQENTGNDIIHAFVIKKDSSDLNENFILNFVDSKVMEQRKIRGGVHFIDNFPLGRTGKIDKNILKMKAKEIMKKFIIKN</sequence>
<organism evidence="2 3">
    <name type="scientific">Polypedilum vanderplanki</name>
    <name type="common">Sleeping chironomid midge</name>
    <dbReference type="NCBI Taxonomy" id="319348"/>
    <lineage>
        <taxon>Eukaryota</taxon>
        <taxon>Metazoa</taxon>
        <taxon>Ecdysozoa</taxon>
        <taxon>Arthropoda</taxon>
        <taxon>Hexapoda</taxon>
        <taxon>Insecta</taxon>
        <taxon>Pterygota</taxon>
        <taxon>Neoptera</taxon>
        <taxon>Endopterygota</taxon>
        <taxon>Diptera</taxon>
        <taxon>Nematocera</taxon>
        <taxon>Chironomoidea</taxon>
        <taxon>Chironomidae</taxon>
        <taxon>Chironominae</taxon>
        <taxon>Polypedilum</taxon>
        <taxon>Polypedilum</taxon>
    </lineage>
</organism>
<evidence type="ECO:0000313" key="2">
    <source>
        <dbReference type="EMBL" id="KAG5669218.1"/>
    </source>
</evidence>
<gene>
    <name evidence="2" type="ORF">PVAND_017110</name>
</gene>
<dbReference type="GO" id="GO:0004467">
    <property type="term" value="F:long-chain fatty acid-CoA ligase activity"/>
    <property type="evidence" value="ECO:0007669"/>
    <property type="project" value="TreeGrafter"/>
</dbReference>
<dbReference type="InterPro" id="IPR045851">
    <property type="entry name" value="AMP-bd_C_sf"/>
</dbReference>
<dbReference type="Pfam" id="PF13193">
    <property type="entry name" value="AMP-binding_C"/>
    <property type="match status" value="1"/>
</dbReference>
<dbReference type="EMBL" id="JADBJN010000004">
    <property type="protein sequence ID" value="KAG5669218.1"/>
    <property type="molecule type" value="Genomic_DNA"/>
</dbReference>
<protein>
    <recommendedName>
        <fullName evidence="1">AMP-binding enzyme C-terminal domain-containing protein</fullName>
    </recommendedName>
</protein>
<comment type="caution">
    <text evidence="2">The sequence shown here is derived from an EMBL/GenBank/DDBJ whole genome shotgun (WGS) entry which is preliminary data.</text>
</comment>
<proteinExistence type="predicted"/>
<name>A0A9J6BHN4_POLVA</name>
<evidence type="ECO:0000313" key="3">
    <source>
        <dbReference type="Proteomes" id="UP001107558"/>
    </source>
</evidence>
<reference evidence="2" key="1">
    <citation type="submission" date="2021-03" db="EMBL/GenBank/DDBJ databases">
        <title>Chromosome level genome of the anhydrobiotic midge Polypedilum vanderplanki.</title>
        <authorList>
            <person name="Yoshida Y."/>
            <person name="Kikawada T."/>
            <person name="Gusev O."/>
        </authorList>
    </citation>
    <scope>NUCLEOTIDE SEQUENCE</scope>
    <source>
        <strain evidence="2">NIAS01</strain>
        <tissue evidence="2">Whole body or cell culture</tissue>
    </source>
</reference>
<feature type="domain" description="AMP-binding enzyme C-terminal" evidence="1">
    <location>
        <begin position="150"/>
        <end position="227"/>
    </location>
</feature>